<keyword evidence="4" id="KW-0804">Transcription</keyword>
<evidence type="ECO:0000256" key="4">
    <source>
        <dbReference type="ARBA" id="ARBA00023163"/>
    </source>
</evidence>
<comment type="subcellular location">
    <subcellularLocation>
        <location evidence="1">Nucleus</location>
    </subcellularLocation>
</comment>
<evidence type="ECO:0000256" key="6">
    <source>
        <dbReference type="SAM" id="MobiDB-lite"/>
    </source>
</evidence>
<evidence type="ECO:0000256" key="5">
    <source>
        <dbReference type="ARBA" id="ARBA00023242"/>
    </source>
</evidence>
<dbReference type="PANTHER" id="PTHR12433">
    <property type="entry name" value="MEDIATOR OF RNA POLYMERASE II TRANSCRIPTION SUBUNIT 25"/>
    <property type="match status" value="1"/>
</dbReference>
<feature type="region of interest" description="Disordered" evidence="6">
    <location>
        <begin position="30"/>
        <end position="77"/>
    </location>
</feature>
<dbReference type="InterPro" id="IPR021394">
    <property type="entry name" value="Med25_PTOV"/>
</dbReference>
<evidence type="ECO:0000256" key="2">
    <source>
        <dbReference type="ARBA" id="ARBA00023015"/>
    </source>
</evidence>
<keyword evidence="2" id="KW-0805">Transcription regulation</keyword>
<keyword evidence="5" id="KW-0539">Nucleus</keyword>
<dbReference type="Ensembl" id="ENSMUNT00000030448.1">
    <property type="protein sequence ID" value="ENSMUNP00000028592.1"/>
    <property type="gene ID" value="ENSMUNG00000018246.1"/>
</dbReference>
<evidence type="ECO:0000256" key="3">
    <source>
        <dbReference type="ARBA" id="ARBA00023159"/>
    </source>
</evidence>
<dbReference type="GO" id="GO:0016592">
    <property type="term" value="C:mediator complex"/>
    <property type="evidence" value="ECO:0007669"/>
    <property type="project" value="TreeGrafter"/>
</dbReference>
<evidence type="ECO:0000313" key="7">
    <source>
        <dbReference type="Ensembl" id="ENSMUNP00000028592.1"/>
    </source>
</evidence>
<name>A0A8V5GK82_MELUD</name>
<reference evidence="7" key="1">
    <citation type="submission" date="2020-03" db="EMBL/GenBank/DDBJ databases">
        <title>Melopsittacus undulatus (budgerigar) genome, bMelUnd1, maternal haplotype with Z.</title>
        <authorList>
            <person name="Gedman G."/>
            <person name="Mountcastle J."/>
            <person name="Haase B."/>
            <person name="Formenti G."/>
            <person name="Wright T."/>
            <person name="Apodaca J."/>
            <person name="Pelan S."/>
            <person name="Chow W."/>
            <person name="Rhie A."/>
            <person name="Howe K."/>
            <person name="Fedrigo O."/>
            <person name="Jarvis E.D."/>
        </authorList>
    </citation>
    <scope>NUCLEOTIDE SEQUENCE [LARGE SCALE GENOMIC DNA]</scope>
</reference>
<proteinExistence type="predicted"/>
<protein>
    <submittedName>
        <fullName evidence="7">Uncharacterized protein</fullName>
    </submittedName>
</protein>
<keyword evidence="3" id="KW-0010">Activator</keyword>
<organism evidence="7 8">
    <name type="scientific">Melopsittacus undulatus</name>
    <name type="common">Budgerigar</name>
    <name type="synonym">Psittacus undulatus</name>
    <dbReference type="NCBI Taxonomy" id="13146"/>
    <lineage>
        <taxon>Eukaryota</taxon>
        <taxon>Metazoa</taxon>
        <taxon>Chordata</taxon>
        <taxon>Craniata</taxon>
        <taxon>Vertebrata</taxon>
        <taxon>Euteleostomi</taxon>
        <taxon>Archelosauria</taxon>
        <taxon>Archosauria</taxon>
        <taxon>Dinosauria</taxon>
        <taxon>Saurischia</taxon>
        <taxon>Theropoda</taxon>
        <taxon>Coelurosauria</taxon>
        <taxon>Aves</taxon>
        <taxon>Neognathae</taxon>
        <taxon>Neoaves</taxon>
        <taxon>Telluraves</taxon>
        <taxon>Australaves</taxon>
        <taxon>Psittaciformes</taxon>
        <taxon>Psittaculidae</taxon>
        <taxon>Melopsittacus</taxon>
    </lineage>
</organism>
<evidence type="ECO:0000313" key="8">
    <source>
        <dbReference type="Proteomes" id="UP000694405"/>
    </source>
</evidence>
<reference evidence="7" key="2">
    <citation type="submission" date="2025-08" db="UniProtKB">
        <authorList>
            <consortium name="Ensembl"/>
        </authorList>
    </citation>
    <scope>IDENTIFICATION</scope>
</reference>
<dbReference type="InterPro" id="IPR038196">
    <property type="entry name" value="Med25_PTOV_sf"/>
</dbReference>
<feature type="compositionally biased region" description="Pro residues" evidence="6">
    <location>
        <begin position="36"/>
        <end position="75"/>
    </location>
</feature>
<evidence type="ECO:0000256" key="1">
    <source>
        <dbReference type="ARBA" id="ARBA00004123"/>
    </source>
</evidence>
<reference evidence="7" key="3">
    <citation type="submission" date="2025-09" db="UniProtKB">
        <authorList>
            <consortium name="Ensembl"/>
        </authorList>
    </citation>
    <scope>IDENTIFICATION</scope>
</reference>
<sequence length="246" mass="26653">MGLLHPHRGEWGGPIPIGVNGGGSIPIGVNGVCGLPPSPPSPPHSPAGAPPALPPPRALPPPSELPPPLPGPPQPVGNKVLAWSGVLEWQEKPKPASIDSSTKLTRSLPCQVYVNAGENLKTDQWPQKLIMQLIPQQLLTTLGPLFRNSRMVQFHFTNKDLESLKGLYRIMGNGFAGCVHFPHTAPCDVRVLMLLYSSKKKIFMGLIPYDQSGFVNGIRQVITNHKQVQQHNPSLASVGIMEEQQR</sequence>
<dbReference type="PANTHER" id="PTHR12433:SF11">
    <property type="entry name" value="MEDIATOR OF RNA POLYMERASE II TRANSCRIPTION SUBUNIT 25"/>
    <property type="match status" value="1"/>
</dbReference>
<dbReference type="AlphaFoldDB" id="A0A8V5GK82"/>
<accession>A0A8V5GK82</accession>
<dbReference type="GO" id="GO:0005667">
    <property type="term" value="C:transcription regulator complex"/>
    <property type="evidence" value="ECO:0007669"/>
    <property type="project" value="TreeGrafter"/>
</dbReference>
<dbReference type="FunFam" id="2.40.290.30:FF:000001">
    <property type="entry name" value="Mediator of RNA polymerase II transcription subunit 25"/>
    <property type="match status" value="1"/>
</dbReference>
<dbReference type="Pfam" id="PF11232">
    <property type="entry name" value="Med25"/>
    <property type="match status" value="1"/>
</dbReference>
<dbReference type="Proteomes" id="UP000694405">
    <property type="component" value="Unassembled WGS sequence"/>
</dbReference>
<dbReference type="Gene3D" id="2.40.290.30">
    <property type="entry name" value="Mediator complex subunit 25, ACID domain"/>
    <property type="match status" value="1"/>
</dbReference>
<keyword evidence="8" id="KW-1185">Reference proteome</keyword>
<dbReference type="GO" id="GO:0045944">
    <property type="term" value="P:positive regulation of transcription by RNA polymerase II"/>
    <property type="evidence" value="ECO:0007669"/>
    <property type="project" value="TreeGrafter"/>
</dbReference>